<evidence type="ECO:0000256" key="1">
    <source>
        <dbReference type="SAM" id="SignalP"/>
    </source>
</evidence>
<keyword evidence="2" id="KW-1185">Reference proteome</keyword>
<dbReference type="RefSeq" id="XP_013776682.1">
    <property type="nucleotide sequence ID" value="XM_013921228.2"/>
</dbReference>
<gene>
    <name evidence="3" type="primary">LOC106461408</name>
</gene>
<protein>
    <submittedName>
        <fullName evidence="3">Astakine-like</fullName>
    </submittedName>
</protein>
<dbReference type="GeneID" id="106461408"/>
<evidence type="ECO:0000313" key="2">
    <source>
        <dbReference type="Proteomes" id="UP000694941"/>
    </source>
</evidence>
<proteinExistence type="predicted"/>
<dbReference type="Proteomes" id="UP000694941">
    <property type="component" value="Unplaced"/>
</dbReference>
<feature type="signal peptide" evidence="1">
    <location>
        <begin position="1"/>
        <end position="19"/>
    </location>
</feature>
<dbReference type="Gene3D" id="2.10.80.10">
    <property type="entry name" value="Lipase, subunit A"/>
    <property type="match status" value="1"/>
</dbReference>
<name>A0ABM1B808_LIMPO</name>
<evidence type="ECO:0000313" key="3">
    <source>
        <dbReference type="RefSeq" id="XP_013776682.1"/>
    </source>
</evidence>
<feature type="chain" id="PRO_5046922644" evidence="1">
    <location>
        <begin position="20"/>
        <end position="110"/>
    </location>
</feature>
<keyword evidence="1" id="KW-0732">Signal</keyword>
<accession>A0ABM1B808</accession>
<organism evidence="2 3">
    <name type="scientific">Limulus polyphemus</name>
    <name type="common">Atlantic horseshoe crab</name>
    <dbReference type="NCBI Taxonomy" id="6850"/>
    <lineage>
        <taxon>Eukaryota</taxon>
        <taxon>Metazoa</taxon>
        <taxon>Ecdysozoa</taxon>
        <taxon>Arthropoda</taxon>
        <taxon>Chelicerata</taxon>
        <taxon>Merostomata</taxon>
        <taxon>Xiphosura</taxon>
        <taxon>Limulidae</taxon>
        <taxon>Limulus</taxon>
    </lineage>
</organism>
<reference evidence="3" key="1">
    <citation type="submission" date="2025-08" db="UniProtKB">
        <authorList>
            <consortium name="RefSeq"/>
        </authorList>
    </citation>
    <scope>IDENTIFICATION</scope>
    <source>
        <tissue evidence="3">Muscle</tissue>
    </source>
</reference>
<sequence length="110" mass="12361">MKTIVCVFLILLELQVILSFPGFDGCRSPQDCDKSSCCVITMEKYSVPHCRKLGNKEEYCRTRNSAQNMTLNYPNGSVDVFGVYRILCPCNDGLECVQSVCQLLHSDTIL</sequence>